<evidence type="ECO:0000313" key="1">
    <source>
        <dbReference type="EMBL" id="AXN40922.1"/>
    </source>
</evidence>
<organism evidence="2 3">
    <name type="scientific">Peribacillus butanolivorans</name>
    <dbReference type="NCBI Taxonomy" id="421767"/>
    <lineage>
        <taxon>Bacteria</taxon>
        <taxon>Bacillati</taxon>
        <taxon>Bacillota</taxon>
        <taxon>Bacilli</taxon>
        <taxon>Bacillales</taxon>
        <taxon>Bacillaceae</taxon>
        <taxon>Peribacillus</taxon>
    </lineage>
</organism>
<evidence type="ECO:0000313" key="2">
    <source>
        <dbReference type="EMBL" id="PEJ36306.1"/>
    </source>
</evidence>
<dbReference type="SUPFAM" id="SSF53098">
    <property type="entry name" value="Ribonuclease H-like"/>
    <property type="match status" value="1"/>
</dbReference>
<dbReference type="EMBL" id="CP030926">
    <property type="protein sequence ID" value="AXN40922.1"/>
    <property type="molecule type" value="Genomic_DNA"/>
</dbReference>
<proteinExistence type="predicted"/>
<name>A0AAX0RSM7_9BACI</name>
<sequence length="81" mass="9173">MRILFPKGSIMLTNDEPYLSTIKDGSTNEILAYNVSSRMTLDLATDTLVKLMMNKRVKFAERASIHSDYGVHYTGPLFKNT</sequence>
<reference evidence="1 4" key="2">
    <citation type="submission" date="2018-07" db="EMBL/GenBank/DDBJ databases">
        <title>The molecular basis for the intramolecular migration of carboxyl group in the catabolism of para-hydroxybenzoate via gentisate.</title>
        <authorList>
            <person name="Zhao H."/>
            <person name="Xu Y."/>
            <person name="Lin S."/>
            <person name="Spain J.C."/>
            <person name="Zhou N.-Y."/>
        </authorList>
    </citation>
    <scope>NUCLEOTIDE SEQUENCE [LARGE SCALE GENOMIC DNA]</scope>
    <source>
        <strain evidence="1 4">PHB-7a</strain>
    </source>
</reference>
<accession>A0AAX0RSM7</accession>
<dbReference type="Proteomes" id="UP000260457">
    <property type="component" value="Chromosome"/>
</dbReference>
<dbReference type="Proteomes" id="UP000220106">
    <property type="component" value="Unassembled WGS sequence"/>
</dbReference>
<dbReference type="KEGG" id="pbut:DTO10_22785"/>
<evidence type="ECO:0000313" key="4">
    <source>
        <dbReference type="Proteomes" id="UP000260457"/>
    </source>
</evidence>
<dbReference type="EMBL" id="NUEQ01000010">
    <property type="protein sequence ID" value="PEJ36306.1"/>
    <property type="molecule type" value="Genomic_DNA"/>
</dbReference>
<keyword evidence="4" id="KW-1185">Reference proteome</keyword>
<dbReference type="AlphaFoldDB" id="A0AAX0RSM7"/>
<evidence type="ECO:0008006" key="5">
    <source>
        <dbReference type="Google" id="ProtNLM"/>
    </source>
</evidence>
<protein>
    <recommendedName>
        <fullName evidence="5">Transposase</fullName>
    </recommendedName>
</protein>
<gene>
    <name evidence="2" type="ORF">CN689_05070</name>
    <name evidence="1" type="ORF">DTO10_22785</name>
</gene>
<reference evidence="2 3" key="1">
    <citation type="submission" date="2017-09" db="EMBL/GenBank/DDBJ databases">
        <title>Large-scale bioinformatics analysis of Bacillus genomes uncovers conserved roles of natural products in bacterial physiology.</title>
        <authorList>
            <consortium name="Agbiome Team Llc"/>
            <person name="Bleich R.M."/>
            <person name="Kirk G.J."/>
            <person name="Santa Maria K.C."/>
            <person name="Allen S.E."/>
            <person name="Farag S."/>
            <person name="Shank E.A."/>
            <person name="Bowers A."/>
        </authorList>
    </citation>
    <scope>NUCLEOTIDE SEQUENCE [LARGE SCALE GENOMIC DNA]</scope>
    <source>
        <strain evidence="2 3">AFS003229</strain>
    </source>
</reference>
<evidence type="ECO:0000313" key="3">
    <source>
        <dbReference type="Proteomes" id="UP000220106"/>
    </source>
</evidence>
<dbReference type="InterPro" id="IPR012337">
    <property type="entry name" value="RNaseH-like_sf"/>
</dbReference>